<dbReference type="AlphaFoldDB" id="A0A0D8Y116"/>
<dbReference type="Pfam" id="PF24983">
    <property type="entry name" value="DUF7774"/>
    <property type="match status" value="1"/>
</dbReference>
<feature type="region of interest" description="Disordered" evidence="1">
    <location>
        <begin position="485"/>
        <end position="522"/>
    </location>
</feature>
<dbReference type="EMBL" id="KN716225">
    <property type="protein sequence ID" value="KJH49724.1"/>
    <property type="molecule type" value="Genomic_DNA"/>
</dbReference>
<accession>A0A0D8Y116</accession>
<feature type="domain" description="DUF7774" evidence="2">
    <location>
        <begin position="124"/>
        <end position="215"/>
    </location>
</feature>
<reference evidence="4" key="2">
    <citation type="journal article" date="2016" name="Sci. Rep.">
        <title>Dictyocaulus viviparus genome, variome and transcriptome elucidate lungworm biology and support future intervention.</title>
        <authorList>
            <person name="McNulty S.N."/>
            <person name="Strube C."/>
            <person name="Rosa B.A."/>
            <person name="Martin J.C."/>
            <person name="Tyagi R."/>
            <person name="Choi Y.J."/>
            <person name="Wang Q."/>
            <person name="Hallsworth Pepin K."/>
            <person name="Zhang X."/>
            <person name="Ozersky P."/>
            <person name="Wilson R.K."/>
            <person name="Sternberg P.W."/>
            <person name="Gasser R.B."/>
            <person name="Mitreva M."/>
        </authorList>
    </citation>
    <scope>NUCLEOTIDE SEQUENCE [LARGE SCALE GENOMIC DNA]</scope>
    <source>
        <strain evidence="4">HannoverDv2000</strain>
    </source>
</reference>
<feature type="compositionally biased region" description="Basic and acidic residues" evidence="1">
    <location>
        <begin position="485"/>
        <end position="509"/>
    </location>
</feature>
<name>A0A0D8Y116_DICVI</name>
<protein>
    <recommendedName>
        <fullName evidence="2">DUF7774 domain-containing protein</fullName>
    </recommendedName>
</protein>
<dbReference type="PANTHER" id="PTHR38630:SF1">
    <property type="entry name" value="DEK_C DOMAIN-CONTAINING PROTEIN-RELATED"/>
    <property type="match status" value="1"/>
</dbReference>
<evidence type="ECO:0000313" key="4">
    <source>
        <dbReference type="Proteomes" id="UP000053766"/>
    </source>
</evidence>
<dbReference type="STRING" id="29172.A0A0D8Y116"/>
<dbReference type="Proteomes" id="UP000053766">
    <property type="component" value="Unassembled WGS sequence"/>
</dbReference>
<feature type="region of interest" description="Disordered" evidence="1">
    <location>
        <begin position="399"/>
        <end position="469"/>
    </location>
</feature>
<dbReference type="OrthoDB" id="5877494at2759"/>
<organism evidence="3 4">
    <name type="scientific">Dictyocaulus viviparus</name>
    <name type="common">Bovine lungworm</name>
    <dbReference type="NCBI Taxonomy" id="29172"/>
    <lineage>
        <taxon>Eukaryota</taxon>
        <taxon>Metazoa</taxon>
        <taxon>Ecdysozoa</taxon>
        <taxon>Nematoda</taxon>
        <taxon>Chromadorea</taxon>
        <taxon>Rhabditida</taxon>
        <taxon>Rhabditina</taxon>
        <taxon>Rhabditomorpha</taxon>
        <taxon>Strongyloidea</taxon>
        <taxon>Metastrongylidae</taxon>
        <taxon>Dictyocaulus</taxon>
    </lineage>
</organism>
<feature type="compositionally biased region" description="Basic and acidic residues" evidence="1">
    <location>
        <begin position="366"/>
        <end position="377"/>
    </location>
</feature>
<feature type="compositionally biased region" description="Basic and acidic residues" evidence="1">
    <location>
        <begin position="547"/>
        <end position="634"/>
    </location>
</feature>
<feature type="compositionally biased region" description="Basic and acidic residues" evidence="1">
    <location>
        <begin position="437"/>
        <end position="467"/>
    </location>
</feature>
<proteinExistence type="predicted"/>
<evidence type="ECO:0000256" key="1">
    <source>
        <dbReference type="SAM" id="MobiDB-lite"/>
    </source>
</evidence>
<feature type="compositionally biased region" description="Basic residues" evidence="1">
    <location>
        <begin position="686"/>
        <end position="699"/>
    </location>
</feature>
<feature type="compositionally biased region" description="Basic and acidic residues" evidence="1">
    <location>
        <begin position="401"/>
        <end position="420"/>
    </location>
</feature>
<feature type="region of interest" description="Disordered" evidence="1">
    <location>
        <begin position="539"/>
        <end position="710"/>
    </location>
</feature>
<evidence type="ECO:0000259" key="2">
    <source>
        <dbReference type="Pfam" id="PF24983"/>
    </source>
</evidence>
<feature type="compositionally biased region" description="Basic and acidic residues" evidence="1">
    <location>
        <begin position="643"/>
        <end position="685"/>
    </location>
</feature>
<feature type="compositionally biased region" description="Basic and acidic residues" evidence="1">
    <location>
        <begin position="316"/>
        <end position="358"/>
    </location>
</feature>
<sequence length="710" mass="83261">MAYKPFINGSSTIGQMLTNHNRDITKADLLKRIENLRQLFKSFHHREREENEKLDDDALNKKRQQKNDYLNRTEFEEVEVRKRPAISINRKKTTLRWKKSKSRSESKKNESDVELSLMDIYNHRDFRNARKMMSEVKKRKIIDRLLNAQESEVVRKLFETDMAQITNVEIKMLHRAFNNLWEELMCNITDFQFERESIVFLCEREKVKARFLDVMLLYPHFIPDTWGGRHFCELVHSMDGAINVHHNEIFPSPITQSAGNNNKIKGEKVFGQDVDIDDVMLAVDDDEKDMAEAIKRKRKKSKSLTKENAAKALKHTQTEEKDLHENIENEKRTKETEKIKEQEKKKDVKQENDKESQKKSSPADGNAEKKPKIMELSDKEKDALIDLYKWDLAVTQEVNDFDEKSENSSRKLIRHQEKTQDSLSQDETMECTTEQNADEHERKQKIDNEINEQVDRIRNGGKDEENKNVQLKEILKNELNDKEKVVYEEKPAEQNQQEGRKEVKEKIEARTPPLQSDKRQIVEKDATVENKIEVVKNKRIGIQAAERITDEKRWSGKEVENKTEEVKQSEVNKKPSKEISDQCKEKKEVKIKDDNKEKKQDQSPIKDKEKKAEYKSLATKDERRKKSTVKDEGRVKRRSSKSSSKEKLGKTKDEKESNVAKQSEESKTKEKDNKPEKQKSSESKKKDRGGHTVRKRAKTLRVTGNRGQTG</sequence>
<evidence type="ECO:0000313" key="3">
    <source>
        <dbReference type="EMBL" id="KJH49724.1"/>
    </source>
</evidence>
<feature type="compositionally biased region" description="Polar residues" evidence="1">
    <location>
        <begin position="421"/>
        <end position="435"/>
    </location>
</feature>
<reference evidence="3 4" key="1">
    <citation type="submission" date="2013-11" db="EMBL/GenBank/DDBJ databases">
        <title>Draft genome of the bovine lungworm Dictyocaulus viviparus.</title>
        <authorList>
            <person name="Mitreva M."/>
        </authorList>
    </citation>
    <scope>NUCLEOTIDE SEQUENCE [LARGE SCALE GENOMIC DNA]</scope>
    <source>
        <strain evidence="3 4">HannoverDv2000</strain>
    </source>
</reference>
<feature type="region of interest" description="Disordered" evidence="1">
    <location>
        <begin position="296"/>
        <end position="377"/>
    </location>
</feature>
<dbReference type="InterPro" id="IPR056676">
    <property type="entry name" value="DUF7774"/>
</dbReference>
<keyword evidence="4" id="KW-1185">Reference proteome</keyword>
<dbReference type="PANTHER" id="PTHR38630">
    <property type="entry name" value="PROTEIN CBG12780"/>
    <property type="match status" value="1"/>
</dbReference>
<gene>
    <name evidence="3" type="ORF">DICVIV_04145</name>
</gene>